<dbReference type="InterPro" id="IPR002048">
    <property type="entry name" value="EF_hand_dom"/>
</dbReference>
<proteinExistence type="predicted"/>
<dbReference type="InterPro" id="IPR001192">
    <property type="entry name" value="PI-PLC_fam"/>
</dbReference>
<comment type="caution">
    <text evidence="11">The sequence shown here is derived from an EMBL/GenBank/DDBJ whole genome shotgun (WGS) entry which is preliminary data.</text>
</comment>
<dbReference type="GO" id="GO:0048015">
    <property type="term" value="P:phosphatidylinositol-mediated signaling"/>
    <property type="evidence" value="ECO:0007669"/>
    <property type="project" value="TreeGrafter"/>
</dbReference>
<dbReference type="SMART" id="SM00149">
    <property type="entry name" value="PLCYc"/>
    <property type="match status" value="1"/>
</dbReference>
<dbReference type="CDD" id="cd00275">
    <property type="entry name" value="C2_PLC_like"/>
    <property type="match status" value="1"/>
</dbReference>
<evidence type="ECO:0000313" key="11">
    <source>
        <dbReference type="EMBL" id="KTW26283.1"/>
    </source>
</evidence>
<dbReference type="PANTHER" id="PTHR10336">
    <property type="entry name" value="PHOSPHOINOSITIDE-SPECIFIC PHOSPHOLIPASE C FAMILY PROTEIN"/>
    <property type="match status" value="1"/>
</dbReference>
<dbReference type="CDD" id="cd08598">
    <property type="entry name" value="PI-PLC1c_yeast"/>
    <property type="match status" value="1"/>
</dbReference>
<dbReference type="Pfam" id="PF00387">
    <property type="entry name" value="PI-PLC-Y"/>
    <property type="match status" value="1"/>
</dbReference>
<dbReference type="InterPro" id="IPR000008">
    <property type="entry name" value="C2_dom"/>
</dbReference>
<feature type="domain" description="EF-hand" evidence="10">
    <location>
        <begin position="305"/>
        <end position="340"/>
    </location>
</feature>
<dbReference type="GO" id="GO:0004435">
    <property type="term" value="F:phosphatidylinositol-4,5-bisphosphate phospholipase C activity"/>
    <property type="evidence" value="ECO:0007669"/>
    <property type="project" value="UniProtKB-EC"/>
</dbReference>
<dbReference type="EMBL" id="LFWA01000018">
    <property type="protein sequence ID" value="KTW26283.1"/>
    <property type="molecule type" value="Genomic_DNA"/>
</dbReference>
<comment type="catalytic activity">
    <reaction evidence="1 7">
        <text>a 1,2-diacyl-sn-glycero-3-phospho-(1D-myo-inositol-4,5-bisphosphate) + H2O = 1D-myo-inositol 1,4,5-trisphosphate + a 1,2-diacyl-sn-glycerol + H(+)</text>
        <dbReference type="Rhea" id="RHEA:33179"/>
        <dbReference type="ChEBI" id="CHEBI:15377"/>
        <dbReference type="ChEBI" id="CHEBI:15378"/>
        <dbReference type="ChEBI" id="CHEBI:17815"/>
        <dbReference type="ChEBI" id="CHEBI:58456"/>
        <dbReference type="ChEBI" id="CHEBI:203600"/>
        <dbReference type="EC" id="3.1.4.11"/>
    </reaction>
</comment>
<dbReference type="PROSITE" id="PS50004">
    <property type="entry name" value="C2"/>
    <property type="match status" value="1"/>
</dbReference>
<keyword evidence="3 7" id="KW-0442">Lipid degradation</keyword>
<dbReference type="PANTHER" id="PTHR10336:SF36">
    <property type="entry name" value="1-PHOSPHATIDYLINOSITOL 4,5-BISPHOSPHATE PHOSPHODIESTERASE BETA-4"/>
    <property type="match status" value="1"/>
</dbReference>
<dbReference type="SUPFAM" id="SSF50729">
    <property type="entry name" value="PH domain-like"/>
    <property type="match status" value="1"/>
</dbReference>
<dbReference type="InterPro" id="IPR011993">
    <property type="entry name" value="PH-like_dom_sf"/>
</dbReference>
<dbReference type="InterPro" id="IPR000909">
    <property type="entry name" value="PLipase_C_PInositol-sp_X_dom"/>
</dbReference>
<keyword evidence="12" id="KW-1185">Reference proteome</keyword>
<keyword evidence="4 7" id="KW-0443">Lipid metabolism</keyword>
<dbReference type="SUPFAM" id="SSF51695">
    <property type="entry name" value="PLC-like phosphodiesterases"/>
    <property type="match status" value="1"/>
</dbReference>
<evidence type="ECO:0000259" key="8">
    <source>
        <dbReference type="PROSITE" id="PS50004"/>
    </source>
</evidence>
<keyword evidence="5" id="KW-0807">Transducer</keyword>
<protein>
    <recommendedName>
        <fullName evidence="7">Phosphoinositide phospholipase C</fullName>
        <ecNumber evidence="7">3.1.4.11</ecNumber>
    </recommendedName>
</protein>
<dbReference type="GO" id="GO:0032958">
    <property type="term" value="P:inositol phosphate biosynthetic process"/>
    <property type="evidence" value="ECO:0007669"/>
    <property type="project" value="EnsemblFungi"/>
</dbReference>
<dbReference type="PRINTS" id="PR00390">
    <property type="entry name" value="PHPHLIPASEC"/>
</dbReference>
<dbReference type="Pfam" id="PF00388">
    <property type="entry name" value="PI-PLC-X"/>
    <property type="match status" value="1"/>
</dbReference>
<keyword evidence="2 7" id="KW-0378">Hydrolase</keyword>
<dbReference type="InterPro" id="IPR011992">
    <property type="entry name" value="EF-hand-dom_pair"/>
</dbReference>
<dbReference type="GO" id="GO:0001402">
    <property type="term" value="P:signal transduction involved in filamentous growth"/>
    <property type="evidence" value="ECO:0007669"/>
    <property type="project" value="EnsemblFungi"/>
</dbReference>
<dbReference type="Gene3D" id="1.10.238.10">
    <property type="entry name" value="EF-hand"/>
    <property type="match status" value="2"/>
</dbReference>
<dbReference type="EC" id="3.1.4.11" evidence="7"/>
<dbReference type="SMART" id="SM00148">
    <property type="entry name" value="PLCXc"/>
    <property type="match status" value="1"/>
</dbReference>
<dbReference type="AlphaFoldDB" id="A0A0W4ZCZ6"/>
<dbReference type="InterPro" id="IPR001711">
    <property type="entry name" value="PLipase_C_Pinositol-sp_Y"/>
</dbReference>
<dbReference type="InterPro" id="IPR017946">
    <property type="entry name" value="PLC-like_Pdiesterase_TIM-brl"/>
</dbReference>
<dbReference type="PROSITE" id="PS50222">
    <property type="entry name" value="EF_HAND_2"/>
    <property type="match status" value="1"/>
</dbReference>
<dbReference type="InterPro" id="IPR035892">
    <property type="entry name" value="C2_domain_sf"/>
</dbReference>
<dbReference type="Pfam" id="PF00168">
    <property type="entry name" value="C2"/>
    <property type="match status" value="1"/>
</dbReference>
<evidence type="ECO:0000256" key="2">
    <source>
        <dbReference type="ARBA" id="ARBA00022801"/>
    </source>
</evidence>
<dbReference type="GO" id="GO:0034501">
    <property type="term" value="P:protein localization to kinetochore"/>
    <property type="evidence" value="ECO:0007669"/>
    <property type="project" value="EnsemblFungi"/>
</dbReference>
<dbReference type="Proteomes" id="UP000053447">
    <property type="component" value="Unassembled WGS sequence"/>
</dbReference>
<name>A0A0W4ZCZ6_PNEJ7</name>
<accession>A0A0W4ZCZ6</accession>
<feature type="domain" description="C2" evidence="8">
    <location>
        <begin position="725"/>
        <end position="859"/>
    </location>
</feature>
<evidence type="ECO:0000256" key="6">
    <source>
        <dbReference type="ARBA" id="ARBA00059664"/>
    </source>
</evidence>
<evidence type="ECO:0000256" key="7">
    <source>
        <dbReference type="RuleBase" id="RU361133"/>
    </source>
</evidence>
<dbReference type="GO" id="GO:0009395">
    <property type="term" value="P:phospholipid catabolic process"/>
    <property type="evidence" value="ECO:0007669"/>
    <property type="project" value="EnsemblFungi"/>
</dbReference>
<comment type="function">
    <text evidence="6">The production of the second messenger molecules diacylglycerol (DAG) and inositol 1,4,5-trisphosphate (IP3) is mediated by activated phosphatidylinositol-specific phospholipase C enzymes.</text>
</comment>
<dbReference type="PROSITE" id="PS50008">
    <property type="entry name" value="PIPLC_Y_DOMAIN"/>
    <property type="match status" value="1"/>
</dbReference>
<evidence type="ECO:0000256" key="4">
    <source>
        <dbReference type="ARBA" id="ARBA00023098"/>
    </source>
</evidence>
<evidence type="ECO:0000256" key="3">
    <source>
        <dbReference type="ARBA" id="ARBA00022963"/>
    </source>
</evidence>
<evidence type="ECO:0000259" key="10">
    <source>
        <dbReference type="PROSITE" id="PS50222"/>
    </source>
</evidence>
<dbReference type="eggNOG" id="KOG0169">
    <property type="taxonomic scope" value="Eukaryota"/>
</dbReference>
<dbReference type="GO" id="GO:0005509">
    <property type="term" value="F:calcium ion binding"/>
    <property type="evidence" value="ECO:0007669"/>
    <property type="project" value="InterPro"/>
</dbReference>
<feature type="domain" description="PI-PLC Y-box" evidence="9">
    <location>
        <begin position="614"/>
        <end position="729"/>
    </location>
</feature>
<dbReference type="FunFam" id="3.20.20.190:FF:000039">
    <property type="entry name" value="Phosphoinositide phospholipase C"/>
    <property type="match status" value="1"/>
</dbReference>
<dbReference type="Gene3D" id="2.60.40.150">
    <property type="entry name" value="C2 domain"/>
    <property type="match status" value="1"/>
</dbReference>
<dbReference type="PROSITE" id="PS50007">
    <property type="entry name" value="PIPLC_X_DOMAIN"/>
    <property type="match status" value="1"/>
</dbReference>
<dbReference type="SUPFAM" id="SSF47473">
    <property type="entry name" value="EF-hand"/>
    <property type="match status" value="1"/>
</dbReference>
<dbReference type="STRING" id="1408657.A0A0W4ZCZ6"/>
<sequence length="879" mass="103473">MPDEKDYLFHNRIKKAKNKNLFLRFSKLYKLDIISQNIKILGHIFTKKHKYISFNSKQKQMSCNTLLIQSLTSAHTFADNFKCFKKNINFYNFITILFESLFLQKSLKNYSIEKLSFDSFTGPIVCKEGVLSTQSFLSERIDLQFFTLKPIQQGTLMLKVTRRKIKKVIFSLDIKNGIITFRGSLSKTISVDDIQDIRVGHDSRNYREQLKVEVDYEDKWFSIICLVNHKLKILHLIAPTSELRQQWVILLKKTQQYRIEMMGKLGLMGEKFDGWLEKHWELIKKNDSIQFEDIEKLCKKLHVNASKEYLRNTFNEIDTYLVGELNFSQFQKFLKLLKERQEINNLFKTYAKSNKDFLNFEEFQLFLINEQEFSDILVNKEIFEKFSDKQSNLMSIENFTSFLFSDKNPLIITSNTDMSRPLNEYYISSSHNTYLLGKQFGGESSIEGYIKVLQRGCRCIEIDCWDGPDGPLVYHGHCFTTKILFYDVISTIAKYAFIVSPYPLILSLEIHCSFSQQYLMISILKELLGEMLITSLIATDSKVLPSPMDLKYKILLKVKQNSKYNNLDVFGPDTSNSTTTDTTGSSDIDMDLINIKKYKTRSHKKNSGKIIEPLSNLSVYIKSIKFHNFSLPESKIFTHIFSFSEKSFNNIIKNSKTQLEKHNVKYLMRLYPNFTRINSTNFEPQQYWQKGVQMVALNWQTNDLGIQINDAMFSGNDRYGYILKPLYLRMTDVKYNESNIISNSKKIQLDIKIISAQQLPRTKDFKYNILNPYVEIEFIMLNNDRKFWRTCTLYDNGYKPIWNETFTTIIDQFQLDFVFLRFNIYNDNSPYSLDDILIATYCLRLNLLLPGYKHVPLNDQYGEKYLFSNLFINYKYKIF</sequence>
<dbReference type="Gene3D" id="2.30.29.30">
    <property type="entry name" value="Pleckstrin-homology domain (PH domain)/Phosphotyrosine-binding domain (PTB)"/>
    <property type="match status" value="1"/>
</dbReference>
<gene>
    <name evidence="11" type="ORF">T551_03582</name>
</gene>
<reference evidence="12" key="1">
    <citation type="journal article" date="2016" name="Nat. Commun.">
        <title>Genome analysis of three Pneumocystis species reveals adaptation mechanisms to life exclusively in mammalian hosts.</title>
        <authorList>
            <person name="Ma L."/>
            <person name="Chen Z."/>
            <person name="Huang D.W."/>
            <person name="Kutty G."/>
            <person name="Ishihara M."/>
            <person name="Wang H."/>
            <person name="Abouelleil A."/>
            <person name="Bishop L."/>
            <person name="Davey E."/>
            <person name="Deng R."/>
            <person name="Deng X."/>
            <person name="Fan L."/>
            <person name="Fantoni G."/>
            <person name="Fitzgerald M."/>
            <person name="Gogineni E."/>
            <person name="Goldberg J.M."/>
            <person name="Handley G."/>
            <person name="Hu X."/>
            <person name="Huber C."/>
            <person name="Jiao X."/>
            <person name="Jones K."/>
            <person name="Levin J.Z."/>
            <person name="Liu Y."/>
            <person name="Macdonald P."/>
            <person name="Melnikov A."/>
            <person name="Raley C."/>
            <person name="Sassi M."/>
            <person name="Sherman B.T."/>
            <person name="Song X."/>
            <person name="Sykes S."/>
            <person name="Tran B."/>
            <person name="Walsh L."/>
            <person name="Xia Y."/>
            <person name="Yang J."/>
            <person name="Young S."/>
            <person name="Zeng Q."/>
            <person name="Zheng X."/>
            <person name="Stephens R."/>
            <person name="Nusbaum C."/>
            <person name="Birren B.W."/>
            <person name="Azadi P."/>
            <person name="Lempicki R.A."/>
            <person name="Cuomo C.A."/>
            <person name="Kovacs J.A."/>
        </authorList>
    </citation>
    <scope>NUCLEOTIDE SEQUENCE [LARGE SCALE GENOMIC DNA]</scope>
    <source>
        <strain evidence="12">RU7</strain>
    </source>
</reference>
<evidence type="ECO:0000313" key="12">
    <source>
        <dbReference type="Proteomes" id="UP000053447"/>
    </source>
</evidence>
<dbReference type="Gene3D" id="3.20.20.190">
    <property type="entry name" value="Phosphatidylinositol (PI) phosphodiesterase"/>
    <property type="match status" value="1"/>
</dbReference>
<dbReference type="GO" id="GO:0000776">
    <property type="term" value="C:kinetochore"/>
    <property type="evidence" value="ECO:0007669"/>
    <property type="project" value="EnsemblFungi"/>
</dbReference>
<dbReference type="OrthoDB" id="269822at2759"/>
<evidence type="ECO:0000259" key="9">
    <source>
        <dbReference type="PROSITE" id="PS50008"/>
    </source>
</evidence>
<dbReference type="VEuPathDB" id="FungiDB:T551_03582"/>
<evidence type="ECO:0000256" key="5">
    <source>
        <dbReference type="ARBA" id="ARBA00023224"/>
    </source>
</evidence>
<organism evidence="11 12">
    <name type="scientific">Pneumocystis jirovecii (strain RU7)</name>
    <name type="common">Human pneumocystis pneumonia agent</name>
    <dbReference type="NCBI Taxonomy" id="1408657"/>
    <lineage>
        <taxon>Eukaryota</taxon>
        <taxon>Fungi</taxon>
        <taxon>Dikarya</taxon>
        <taxon>Ascomycota</taxon>
        <taxon>Taphrinomycotina</taxon>
        <taxon>Pneumocystomycetes</taxon>
        <taxon>Pneumocystaceae</taxon>
        <taxon>Pneumocystis</taxon>
    </lineage>
</organism>
<evidence type="ECO:0000256" key="1">
    <source>
        <dbReference type="ARBA" id="ARBA00001195"/>
    </source>
</evidence>
<dbReference type="RefSeq" id="XP_018227986.1">
    <property type="nucleotide sequence ID" value="XM_018375845.1"/>
</dbReference>
<dbReference type="GO" id="GO:0051209">
    <property type="term" value="P:release of sequestered calcium ion into cytosol"/>
    <property type="evidence" value="ECO:0007669"/>
    <property type="project" value="TreeGrafter"/>
</dbReference>
<dbReference type="SMART" id="SM00239">
    <property type="entry name" value="C2"/>
    <property type="match status" value="1"/>
</dbReference>
<dbReference type="SUPFAM" id="SSF49562">
    <property type="entry name" value="C2 domain (Calcium/lipid-binding domain, CaLB)"/>
    <property type="match status" value="1"/>
</dbReference>
<dbReference type="GeneID" id="28942100"/>